<name>A0A0A9DUG1_ARUDO</name>
<sequence length="50" mass="5692">METRCITDPFLLSLLPIVNLLLRLVLLCLVQGNGRSRVALPLLTRYRSCH</sequence>
<reference evidence="2" key="2">
    <citation type="journal article" date="2015" name="Data Brief">
        <title>Shoot transcriptome of the giant reed, Arundo donax.</title>
        <authorList>
            <person name="Barrero R.A."/>
            <person name="Guerrero F.D."/>
            <person name="Moolhuijzen P."/>
            <person name="Goolsby J.A."/>
            <person name="Tidwell J."/>
            <person name="Bellgard S.E."/>
            <person name="Bellgard M.I."/>
        </authorList>
    </citation>
    <scope>NUCLEOTIDE SEQUENCE</scope>
    <source>
        <tissue evidence="2">Shoot tissue taken approximately 20 cm above the soil surface</tissue>
    </source>
</reference>
<protein>
    <submittedName>
        <fullName evidence="2">Uncharacterized protein</fullName>
    </submittedName>
</protein>
<accession>A0A0A9DUG1</accession>
<keyword evidence="1" id="KW-0812">Transmembrane</keyword>
<reference evidence="2" key="1">
    <citation type="submission" date="2014-09" db="EMBL/GenBank/DDBJ databases">
        <authorList>
            <person name="Magalhaes I.L.F."/>
            <person name="Oliveira U."/>
            <person name="Santos F.R."/>
            <person name="Vidigal T.H.D.A."/>
            <person name="Brescovit A.D."/>
            <person name="Santos A.J."/>
        </authorList>
    </citation>
    <scope>NUCLEOTIDE SEQUENCE</scope>
    <source>
        <tissue evidence="2">Shoot tissue taken approximately 20 cm above the soil surface</tissue>
    </source>
</reference>
<feature type="transmembrane region" description="Helical" evidence="1">
    <location>
        <begin position="12"/>
        <end position="30"/>
    </location>
</feature>
<organism evidence="2">
    <name type="scientific">Arundo donax</name>
    <name type="common">Giant reed</name>
    <name type="synonym">Donax arundinaceus</name>
    <dbReference type="NCBI Taxonomy" id="35708"/>
    <lineage>
        <taxon>Eukaryota</taxon>
        <taxon>Viridiplantae</taxon>
        <taxon>Streptophyta</taxon>
        <taxon>Embryophyta</taxon>
        <taxon>Tracheophyta</taxon>
        <taxon>Spermatophyta</taxon>
        <taxon>Magnoliopsida</taxon>
        <taxon>Liliopsida</taxon>
        <taxon>Poales</taxon>
        <taxon>Poaceae</taxon>
        <taxon>PACMAD clade</taxon>
        <taxon>Arundinoideae</taxon>
        <taxon>Arundineae</taxon>
        <taxon>Arundo</taxon>
    </lineage>
</organism>
<keyword evidence="1" id="KW-1133">Transmembrane helix</keyword>
<proteinExistence type="predicted"/>
<dbReference type="AlphaFoldDB" id="A0A0A9DUG1"/>
<evidence type="ECO:0000256" key="1">
    <source>
        <dbReference type="SAM" id="Phobius"/>
    </source>
</evidence>
<evidence type="ECO:0000313" key="2">
    <source>
        <dbReference type="EMBL" id="JAD92174.1"/>
    </source>
</evidence>
<keyword evidence="1" id="KW-0472">Membrane</keyword>
<dbReference type="EMBL" id="GBRH01205721">
    <property type="protein sequence ID" value="JAD92174.1"/>
    <property type="molecule type" value="Transcribed_RNA"/>
</dbReference>